<dbReference type="eggNOG" id="COG0472">
    <property type="taxonomic scope" value="Bacteria"/>
</dbReference>
<dbReference type="AlphaFoldDB" id="G5KI82"/>
<dbReference type="Proteomes" id="UP000005388">
    <property type="component" value="Unassembled WGS sequence"/>
</dbReference>
<dbReference type="RefSeq" id="WP_006740478.1">
    <property type="nucleotide sequence ID" value="NZ_AEUZ02000001.1"/>
</dbReference>
<protein>
    <submittedName>
        <fullName evidence="9">Glycosyltransferase, group 4 family</fullName>
        <ecNumber evidence="9">2.7.8.-</ecNumber>
    </submittedName>
</protein>
<dbReference type="EMBL" id="AEUZ02000001">
    <property type="protein sequence ID" value="EHJ57785.1"/>
    <property type="molecule type" value="Genomic_DNA"/>
</dbReference>
<keyword evidence="7" id="KW-0479">Metal-binding</keyword>
<feature type="transmembrane region" description="Helical" evidence="8">
    <location>
        <begin position="149"/>
        <end position="169"/>
    </location>
</feature>
<feature type="binding site" evidence="7">
    <location>
        <position position="168"/>
    </location>
    <ligand>
        <name>Mg(2+)</name>
        <dbReference type="ChEBI" id="CHEBI:18420"/>
    </ligand>
</feature>
<dbReference type="GO" id="GO:0009103">
    <property type="term" value="P:lipopolysaccharide biosynthetic process"/>
    <property type="evidence" value="ECO:0007669"/>
    <property type="project" value="TreeGrafter"/>
</dbReference>
<keyword evidence="10" id="KW-1185">Reference proteome</keyword>
<feature type="transmembrane region" description="Helical" evidence="8">
    <location>
        <begin position="113"/>
        <end position="129"/>
    </location>
</feature>
<feature type="transmembrane region" description="Helical" evidence="8">
    <location>
        <begin position="6"/>
        <end position="31"/>
    </location>
</feature>
<feature type="transmembrane region" description="Helical" evidence="8">
    <location>
        <begin position="201"/>
        <end position="218"/>
    </location>
</feature>
<gene>
    <name evidence="9" type="ORF">STRUR_0370</name>
</gene>
<evidence type="ECO:0000256" key="1">
    <source>
        <dbReference type="ARBA" id="ARBA00004651"/>
    </source>
</evidence>
<name>G5KI82_9STRE</name>
<dbReference type="GO" id="GO:0046872">
    <property type="term" value="F:metal ion binding"/>
    <property type="evidence" value="ECO:0007669"/>
    <property type="project" value="UniProtKB-KW"/>
</dbReference>
<feature type="binding site" evidence="7">
    <location>
        <position position="231"/>
    </location>
    <ligand>
        <name>Mg(2+)</name>
        <dbReference type="ChEBI" id="CHEBI:18420"/>
    </ligand>
</feature>
<dbReference type="STRING" id="764291.STRUR_0370"/>
<keyword evidence="4 8" id="KW-0812">Transmembrane</keyword>
<dbReference type="GO" id="GO:0005886">
    <property type="term" value="C:plasma membrane"/>
    <property type="evidence" value="ECO:0007669"/>
    <property type="project" value="UniProtKB-SubCell"/>
</dbReference>
<feature type="transmembrane region" description="Helical" evidence="8">
    <location>
        <begin position="52"/>
        <end position="70"/>
    </location>
</feature>
<dbReference type="GO" id="GO:0044038">
    <property type="term" value="P:cell wall macromolecule biosynthetic process"/>
    <property type="evidence" value="ECO:0007669"/>
    <property type="project" value="TreeGrafter"/>
</dbReference>
<evidence type="ECO:0000256" key="7">
    <source>
        <dbReference type="PIRSR" id="PIRSR600715-1"/>
    </source>
</evidence>
<dbReference type="GO" id="GO:0016780">
    <property type="term" value="F:phosphotransferase activity, for other substituted phosphate groups"/>
    <property type="evidence" value="ECO:0007669"/>
    <property type="project" value="InterPro"/>
</dbReference>
<keyword evidence="3 9" id="KW-0808">Transferase</keyword>
<feature type="transmembrane region" description="Helical" evidence="8">
    <location>
        <begin position="331"/>
        <end position="348"/>
    </location>
</feature>
<dbReference type="EC" id="2.7.8.-" evidence="9"/>
<accession>G5KI82</accession>
<comment type="subcellular location">
    <subcellularLocation>
        <location evidence="1">Cell membrane</location>
        <topology evidence="1">Multi-pass membrane protein</topology>
    </subcellularLocation>
</comment>
<organism evidence="9 10">
    <name type="scientific">Streptococcus urinalis 2285-97</name>
    <dbReference type="NCBI Taxonomy" id="764291"/>
    <lineage>
        <taxon>Bacteria</taxon>
        <taxon>Bacillati</taxon>
        <taxon>Bacillota</taxon>
        <taxon>Bacilli</taxon>
        <taxon>Lactobacillales</taxon>
        <taxon>Streptococcaceae</taxon>
        <taxon>Streptococcus</taxon>
    </lineage>
</organism>
<dbReference type="PANTHER" id="PTHR22926:SF3">
    <property type="entry name" value="UNDECAPRENYL-PHOSPHATE ALPHA-N-ACETYLGLUCOSAMINYL 1-PHOSPHATE TRANSFERASE"/>
    <property type="match status" value="1"/>
</dbReference>
<feature type="transmembrane region" description="Helical" evidence="8">
    <location>
        <begin position="82"/>
        <end position="101"/>
    </location>
</feature>
<dbReference type="PANTHER" id="PTHR22926">
    <property type="entry name" value="PHOSPHO-N-ACETYLMURAMOYL-PENTAPEPTIDE-TRANSFERASE"/>
    <property type="match status" value="1"/>
</dbReference>
<keyword evidence="7" id="KW-0460">Magnesium</keyword>
<evidence type="ECO:0000256" key="5">
    <source>
        <dbReference type="ARBA" id="ARBA00022989"/>
    </source>
</evidence>
<evidence type="ECO:0000256" key="4">
    <source>
        <dbReference type="ARBA" id="ARBA00022692"/>
    </source>
</evidence>
<evidence type="ECO:0000313" key="10">
    <source>
        <dbReference type="Proteomes" id="UP000005388"/>
    </source>
</evidence>
<reference evidence="9 10" key="1">
    <citation type="journal article" date="2014" name="Int. J. Syst. Evol. Microbiol.">
        <title>Phylogenomics and the dynamic genome evolution of the genus Streptococcus.</title>
        <authorList>
            <consortium name="The Broad Institute Genome Sequencing Platform"/>
            <person name="Richards V.P."/>
            <person name="Palmer S.R."/>
            <person name="Pavinski Bitar P.D."/>
            <person name="Qin X."/>
            <person name="Weinstock G.M."/>
            <person name="Highlander S.K."/>
            <person name="Town C.D."/>
            <person name="Burne R.A."/>
            <person name="Stanhope M.J."/>
        </authorList>
    </citation>
    <scope>NUCLEOTIDE SEQUENCE [LARGE SCALE GENOMIC DNA]</scope>
    <source>
        <strain evidence="9 10">2285-97</strain>
    </source>
</reference>
<dbReference type="InterPro" id="IPR000715">
    <property type="entry name" value="Glycosyl_transferase_4"/>
</dbReference>
<feature type="transmembrane region" description="Helical" evidence="8">
    <location>
        <begin position="252"/>
        <end position="276"/>
    </location>
</feature>
<keyword evidence="2" id="KW-1003">Cell membrane</keyword>
<evidence type="ECO:0000313" key="9">
    <source>
        <dbReference type="EMBL" id="EHJ57785.1"/>
    </source>
</evidence>
<evidence type="ECO:0000256" key="8">
    <source>
        <dbReference type="SAM" id="Phobius"/>
    </source>
</evidence>
<proteinExistence type="predicted"/>
<keyword evidence="5 8" id="KW-1133">Transmembrane helix</keyword>
<dbReference type="GO" id="GO:0071555">
    <property type="term" value="P:cell wall organization"/>
    <property type="evidence" value="ECO:0007669"/>
    <property type="project" value="TreeGrafter"/>
</dbReference>
<feature type="transmembrane region" description="Helical" evidence="8">
    <location>
        <begin position="176"/>
        <end position="195"/>
    </location>
</feature>
<feature type="transmembrane region" description="Helical" evidence="8">
    <location>
        <begin position="225"/>
        <end position="246"/>
    </location>
</feature>
<evidence type="ECO:0000256" key="2">
    <source>
        <dbReference type="ARBA" id="ARBA00022475"/>
    </source>
</evidence>
<evidence type="ECO:0000256" key="6">
    <source>
        <dbReference type="ARBA" id="ARBA00023136"/>
    </source>
</evidence>
<evidence type="ECO:0000256" key="3">
    <source>
        <dbReference type="ARBA" id="ARBA00022679"/>
    </source>
</evidence>
<dbReference type="Pfam" id="PF00953">
    <property type="entry name" value="Glycos_transf_4"/>
    <property type="match status" value="1"/>
</dbReference>
<feature type="transmembrane region" description="Helical" evidence="8">
    <location>
        <begin position="297"/>
        <end position="325"/>
    </location>
</feature>
<comment type="cofactor">
    <cofactor evidence="7">
        <name>Mg(2+)</name>
        <dbReference type="ChEBI" id="CHEBI:18420"/>
    </cofactor>
</comment>
<comment type="caution">
    <text evidence="9">The sequence shown here is derived from an EMBL/GenBank/DDBJ whole genome shotgun (WGS) entry which is preliminary data.</text>
</comment>
<dbReference type="CDD" id="cd06853">
    <property type="entry name" value="GT_WecA_like"/>
    <property type="match status" value="1"/>
</dbReference>
<sequence>MRAPFSVAFVFVLIGAFLLSLILTPFVRFLAFRVGAVDQPNARRINKVPMPSSGGLAIVISFLFSALFLMPKVTTYNVWHQSYFEFILPVAVSGLIITLTGFVDDIKELSPKAKLLGIVIAATIIWYFTDFRFDSFKIPFGGPLLEFGPFLTFFLTILWIVGITNAVNLMDGLDGLVSGVSIISLMTMGLVSFFFLPQINLFLTLTIFLLIASIAGFFPYNYNPAIIYLGDTGALFIGFMIAVLSLQGLKNATAIAILTPVVILGVPIVDTFVAIIRRTLSGKKFYEPDKMHLHHRLLAMGFTHRGAVLVVYGIAMLFSLISLLLNVSSRLGGILLLIGLLFGLEVFIEGIEIWGEGRTPLFNLLNFIGNSDYRQKSIDEMKHHHTNKK</sequence>
<keyword evidence="6 8" id="KW-0472">Membrane</keyword>